<dbReference type="PROSITE" id="PS51257">
    <property type="entry name" value="PROKAR_LIPOPROTEIN"/>
    <property type="match status" value="1"/>
</dbReference>
<dbReference type="Proteomes" id="UP001432027">
    <property type="component" value="Unassembled WGS sequence"/>
</dbReference>
<sequence length="98" mass="10452">MTVKVHLDSESCSVHLSSSSLYVVTVVVITAACSRVTILHGKASDARARVFVATYRCMETLTVLDAGDREAKAVVPGVVAVDLHEIPNSVQFNAIPAR</sequence>
<accession>A0AAV5TFQ2</accession>
<protein>
    <submittedName>
        <fullName evidence="2">Uncharacterized protein</fullName>
    </submittedName>
</protein>
<feature type="transmembrane region" description="Helical" evidence="1">
    <location>
        <begin position="20"/>
        <end position="39"/>
    </location>
</feature>
<gene>
    <name evidence="2" type="ORF">PENTCL1PPCAC_13306</name>
</gene>
<keyword evidence="1" id="KW-0472">Membrane</keyword>
<keyword evidence="1" id="KW-1133">Transmembrane helix</keyword>
<dbReference type="EMBL" id="BTSX01000003">
    <property type="protein sequence ID" value="GMS91131.1"/>
    <property type="molecule type" value="Genomic_DNA"/>
</dbReference>
<reference evidence="2" key="1">
    <citation type="submission" date="2023-10" db="EMBL/GenBank/DDBJ databases">
        <title>Genome assembly of Pristionchus species.</title>
        <authorList>
            <person name="Yoshida K."/>
            <person name="Sommer R.J."/>
        </authorList>
    </citation>
    <scope>NUCLEOTIDE SEQUENCE</scope>
    <source>
        <strain evidence="2">RS0144</strain>
    </source>
</reference>
<organism evidence="2 3">
    <name type="scientific">Pristionchus entomophagus</name>
    <dbReference type="NCBI Taxonomy" id="358040"/>
    <lineage>
        <taxon>Eukaryota</taxon>
        <taxon>Metazoa</taxon>
        <taxon>Ecdysozoa</taxon>
        <taxon>Nematoda</taxon>
        <taxon>Chromadorea</taxon>
        <taxon>Rhabditida</taxon>
        <taxon>Rhabditina</taxon>
        <taxon>Diplogasteromorpha</taxon>
        <taxon>Diplogasteroidea</taxon>
        <taxon>Neodiplogasteridae</taxon>
        <taxon>Pristionchus</taxon>
    </lineage>
</organism>
<dbReference type="AlphaFoldDB" id="A0AAV5TFQ2"/>
<evidence type="ECO:0000256" key="1">
    <source>
        <dbReference type="SAM" id="Phobius"/>
    </source>
</evidence>
<keyword evidence="1" id="KW-0812">Transmembrane</keyword>
<evidence type="ECO:0000313" key="3">
    <source>
        <dbReference type="Proteomes" id="UP001432027"/>
    </source>
</evidence>
<name>A0AAV5TFQ2_9BILA</name>
<evidence type="ECO:0000313" key="2">
    <source>
        <dbReference type="EMBL" id="GMS91131.1"/>
    </source>
</evidence>
<comment type="caution">
    <text evidence="2">The sequence shown here is derived from an EMBL/GenBank/DDBJ whole genome shotgun (WGS) entry which is preliminary data.</text>
</comment>
<keyword evidence="3" id="KW-1185">Reference proteome</keyword>
<proteinExistence type="predicted"/>